<dbReference type="PANTHER" id="PTHR11941:SF54">
    <property type="entry name" value="ENOYL-COA HYDRATASE, MITOCHONDRIAL"/>
    <property type="match status" value="1"/>
</dbReference>
<dbReference type="Gene3D" id="1.10.12.10">
    <property type="entry name" value="Lyase 2-enoyl-coa Hydratase, Chain A, domain 2"/>
    <property type="match status" value="1"/>
</dbReference>
<reference evidence="4 5" key="1">
    <citation type="submission" date="2018-08" db="EMBL/GenBank/DDBJ databases">
        <title>Bacillus chawlae sp. nov., Bacillus glennii sp. nov., and Bacillus saganii sp. nov. Isolated from the Vehicle Assembly Building at Kennedy Space Center where the Viking Spacecraft were Assembled.</title>
        <authorList>
            <person name="Seuylemezian A."/>
            <person name="Vaishampayan P."/>
        </authorList>
    </citation>
    <scope>NUCLEOTIDE SEQUENCE [LARGE SCALE GENOMIC DNA]</scope>
    <source>
        <strain evidence="4 5">V44-8</strain>
    </source>
</reference>
<dbReference type="FunFam" id="1.10.12.10:FF:000001">
    <property type="entry name" value="Probable enoyl-CoA hydratase, mitochondrial"/>
    <property type="match status" value="1"/>
</dbReference>
<dbReference type="InterPro" id="IPR029045">
    <property type="entry name" value="ClpP/crotonase-like_dom_sf"/>
</dbReference>
<dbReference type="Proteomes" id="UP000262939">
    <property type="component" value="Unassembled WGS sequence"/>
</dbReference>
<protein>
    <submittedName>
        <fullName evidence="4">Enoyl-CoA hydratase/isomerase family protein</fullName>
    </submittedName>
</protein>
<dbReference type="InterPro" id="IPR018376">
    <property type="entry name" value="Enoyl-CoA_hyd/isom_CS"/>
</dbReference>
<dbReference type="Gene3D" id="3.90.226.10">
    <property type="entry name" value="2-enoyl-CoA Hydratase, Chain A, domain 1"/>
    <property type="match status" value="1"/>
</dbReference>
<dbReference type="PROSITE" id="PS00166">
    <property type="entry name" value="ENOYL_COA_HYDRATASE"/>
    <property type="match status" value="1"/>
</dbReference>
<proteinExistence type="inferred from homology"/>
<evidence type="ECO:0000313" key="4">
    <source>
        <dbReference type="EMBL" id="RFU64992.1"/>
    </source>
</evidence>
<dbReference type="GO" id="GO:0016853">
    <property type="term" value="F:isomerase activity"/>
    <property type="evidence" value="ECO:0007669"/>
    <property type="project" value="UniProtKB-KW"/>
</dbReference>
<dbReference type="Pfam" id="PF00378">
    <property type="entry name" value="ECH_1"/>
    <property type="match status" value="1"/>
</dbReference>
<dbReference type="AlphaFoldDB" id="A0A372LGB1"/>
<sequence>MGDIHLTNSWKNRSTQLIFPIFRYSNLSARRGDENMNTIMYEQDEVYGIIRLNRPEVLNALNIAIVEDFIELLAKLEDQVEPRVLIITGTERAFSAGADLKSIYTMQQTGQLNPTEKLLNAVTTLFNKLETYTKPVIAAIDGIAYGGGCELALACDFRIATTNARIGLSEVKLGVLPAGGGTQRLPRLIGLSRAKYMLLSGEPVEVNTLQEWGLIHEVVSSEELIAKAKAFSAPFLNGAPLSHKAIKSLAVSSTNTDLNTGLEIERHWSNQLHGSNDAKEGIAAFNQKRKPVFQGQ</sequence>
<dbReference type="EMBL" id="QVTD01000003">
    <property type="protein sequence ID" value="RFU64992.1"/>
    <property type="molecule type" value="Genomic_DNA"/>
</dbReference>
<organism evidence="4 5">
    <name type="scientific">Peribacillus glennii</name>
    <dbReference type="NCBI Taxonomy" id="2303991"/>
    <lineage>
        <taxon>Bacteria</taxon>
        <taxon>Bacillati</taxon>
        <taxon>Bacillota</taxon>
        <taxon>Bacilli</taxon>
        <taxon>Bacillales</taxon>
        <taxon>Bacillaceae</taxon>
        <taxon>Peribacillus</taxon>
    </lineage>
</organism>
<gene>
    <name evidence="4" type="ORF">D0466_03510</name>
</gene>
<dbReference type="GO" id="GO:0006635">
    <property type="term" value="P:fatty acid beta-oxidation"/>
    <property type="evidence" value="ECO:0007669"/>
    <property type="project" value="TreeGrafter"/>
</dbReference>
<accession>A0A372LGB1</accession>
<evidence type="ECO:0000313" key="5">
    <source>
        <dbReference type="Proteomes" id="UP000262939"/>
    </source>
</evidence>
<evidence type="ECO:0000256" key="1">
    <source>
        <dbReference type="ARBA" id="ARBA00005254"/>
    </source>
</evidence>
<comment type="caution">
    <text evidence="4">The sequence shown here is derived from an EMBL/GenBank/DDBJ whole genome shotgun (WGS) entry which is preliminary data.</text>
</comment>
<dbReference type="FunFam" id="3.90.226.10:FF:000009">
    <property type="entry name" value="Carnitinyl-CoA dehydratase"/>
    <property type="match status" value="1"/>
</dbReference>
<dbReference type="CDD" id="cd06558">
    <property type="entry name" value="crotonase-like"/>
    <property type="match status" value="1"/>
</dbReference>
<dbReference type="InterPro" id="IPR001753">
    <property type="entry name" value="Enoyl-CoA_hydra/iso"/>
</dbReference>
<dbReference type="GO" id="GO:0016836">
    <property type="term" value="F:hydro-lyase activity"/>
    <property type="evidence" value="ECO:0007669"/>
    <property type="project" value="UniProtKB-ARBA"/>
</dbReference>
<dbReference type="InterPro" id="IPR014748">
    <property type="entry name" value="Enoyl-CoA_hydra_C"/>
</dbReference>
<name>A0A372LGB1_9BACI</name>
<dbReference type="SUPFAM" id="SSF52096">
    <property type="entry name" value="ClpP/crotonase"/>
    <property type="match status" value="1"/>
</dbReference>
<evidence type="ECO:0000256" key="3">
    <source>
        <dbReference type="RuleBase" id="RU003707"/>
    </source>
</evidence>
<keyword evidence="4" id="KW-0413">Isomerase</keyword>
<keyword evidence="2" id="KW-0456">Lyase</keyword>
<comment type="similarity">
    <text evidence="1 3">Belongs to the enoyl-CoA hydratase/isomerase family.</text>
</comment>
<keyword evidence="5" id="KW-1185">Reference proteome</keyword>
<dbReference type="PANTHER" id="PTHR11941">
    <property type="entry name" value="ENOYL-COA HYDRATASE-RELATED"/>
    <property type="match status" value="1"/>
</dbReference>
<evidence type="ECO:0000256" key="2">
    <source>
        <dbReference type="ARBA" id="ARBA00023239"/>
    </source>
</evidence>